<dbReference type="PANTHER" id="PTHR31740">
    <property type="entry name" value="CENTROMERE PROTEIN L"/>
    <property type="match status" value="1"/>
</dbReference>
<keyword evidence="10" id="KW-1185">Reference proteome</keyword>
<dbReference type="Pfam" id="PF13092">
    <property type="entry name" value="CENP-L"/>
    <property type="match status" value="1"/>
</dbReference>
<accession>A0ABN9LS09</accession>
<comment type="similarity">
    <text evidence="3">Belongs to the CENP-L/IML3 family.</text>
</comment>
<protein>
    <recommendedName>
        <fullName evidence="4">Centromere protein L</fullName>
    </recommendedName>
</protein>
<evidence type="ECO:0000313" key="10">
    <source>
        <dbReference type="Proteomes" id="UP001176940"/>
    </source>
</evidence>
<evidence type="ECO:0000256" key="3">
    <source>
        <dbReference type="ARBA" id="ARBA00011060"/>
    </source>
</evidence>
<evidence type="ECO:0000256" key="4">
    <source>
        <dbReference type="ARBA" id="ARBA00016380"/>
    </source>
</evidence>
<sequence length="395" mass="44787">MERVVDPTKEEGRRRYEEDVPSRTDRLVSLAFTLTSLVLPLYKLMQMKDMQTPTNGVSTPESRSSSRRSSHFHSSRYPPGSLASTRRRSALRSLSKRKIPQSTPLEETLDPAKAALLTQKQWSLYSVTPMYKFSYTRLKEYSRHLSAYIAAEKQKGLAIELGSDLNLKATFSSLPGLKGKDSDPLALLIQISSKPPLTQAGAQDRIVWTGWFCGTYAEDDVLEGIPETFTCLPLFLYNGAEALTALVGTWFQRNFDCCFGKLLISSQDLAWFAAMWTGCEVHGRMKNTELIFSLPVEPHLSVSYGIKTEDLKTLWNDIHKSQDEVTLEEVEHLFQCLCSHFFRHFRIHLSVTHLVKVTASVASAHREGKVKFFSKDFLVRVLGFITELAMNNIQY</sequence>
<proteinExistence type="inferred from homology"/>
<feature type="compositionally biased region" description="Basic residues" evidence="8">
    <location>
        <begin position="65"/>
        <end position="74"/>
    </location>
</feature>
<keyword evidence="6" id="KW-0539">Nucleus</keyword>
<evidence type="ECO:0000256" key="2">
    <source>
        <dbReference type="ARBA" id="ARBA00004584"/>
    </source>
</evidence>
<name>A0ABN9LS09_9NEOB</name>
<gene>
    <name evidence="9" type="ORF">RIMI_LOCUS11616341</name>
</gene>
<keyword evidence="5" id="KW-0158">Chromosome</keyword>
<feature type="region of interest" description="Disordered" evidence="8">
    <location>
        <begin position="1"/>
        <end position="22"/>
    </location>
</feature>
<dbReference type="PANTHER" id="PTHR31740:SF2">
    <property type="entry name" value="CENTROMERE PROTEIN L"/>
    <property type="match status" value="1"/>
</dbReference>
<reference evidence="9" key="1">
    <citation type="submission" date="2023-07" db="EMBL/GenBank/DDBJ databases">
        <authorList>
            <person name="Stuckert A."/>
        </authorList>
    </citation>
    <scope>NUCLEOTIDE SEQUENCE</scope>
</reference>
<keyword evidence="7" id="KW-0137">Centromere</keyword>
<dbReference type="Proteomes" id="UP001176940">
    <property type="component" value="Unassembled WGS sequence"/>
</dbReference>
<evidence type="ECO:0000256" key="6">
    <source>
        <dbReference type="ARBA" id="ARBA00023242"/>
    </source>
</evidence>
<dbReference type="InterPro" id="IPR025204">
    <property type="entry name" value="CENP-L"/>
</dbReference>
<feature type="compositionally biased region" description="Polar residues" evidence="8">
    <location>
        <begin position="51"/>
        <end position="61"/>
    </location>
</feature>
<evidence type="ECO:0000256" key="1">
    <source>
        <dbReference type="ARBA" id="ARBA00004123"/>
    </source>
</evidence>
<evidence type="ECO:0000256" key="8">
    <source>
        <dbReference type="SAM" id="MobiDB-lite"/>
    </source>
</evidence>
<evidence type="ECO:0000256" key="5">
    <source>
        <dbReference type="ARBA" id="ARBA00022454"/>
    </source>
</evidence>
<comment type="subcellular location">
    <subcellularLocation>
        <location evidence="2">Chromosome</location>
        <location evidence="2">Centromere</location>
    </subcellularLocation>
    <subcellularLocation>
        <location evidence="1">Nucleus</location>
    </subcellularLocation>
</comment>
<feature type="region of interest" description="Disordered" evidence="8">
    <location>
        <begin position="51"/>
        <end position="106"/>
    </location>
</feature>
<evidence type="ECO:0000313" key="9">
    <source>
        <dbReference type="EMBL" id="CAJ0947196.1"/>
    </source>
</evidence>
<evidence type="ECO:0000256" key="7">
    <source>
        <dbReference type="ARBA" id="ARBA00023328"/>
    </source>
</evidence>
<dbReference type="EMBL" id="CAUEEQ010026522">
    <property type="protein sequence ID" value="CAJ0947196.1"/>
    <property type="molecule type" value="Genomic_DNA"/>
</dbReference>
<feature type="compositionally biased region" description="Basic residues" evidence="8">
    <location>
        <begin position="85"/>
        <end position="99"/>
    </location>
</feature>
<comment type="caution">
    <text evidence="9">The sequence shown here is derived from an EMBL/GenBank/DDBJ whole genome shotgun (WGS) entry which is preliminary data.</text>
</comment>
<organism evidence="9 10">
    <name type="scientific">Ranitomeya imitator</name>
    <name type="common">mimic poison frog</name>
    <dbReference type="NCBI Taxonomy" id="111125"/>
    <lineage>
        <taxon>Eukaryota</taxon>
        <taxon>Metazoa</taxon>
        <taxon>Chordata</taxon>
        <taxon>Craniata</taxon>
        <taxon>Vertebrata</taxon>
        <taxon>Euteleostomi</taxon>
        <taxon>Amphibia</taxon>
        <taxon>Batrachia</taxon>
        <taxon>Anura</taxon>
        <taxon>Neobatrachia</taxon>
        <taxon>Hyloidea</taxon>
        <taxon>Dendrobatidae</taxon>
        <taxon>Dendrobatinae</taxon>
        <taxon>Ranitomeya</taxon>
    </lineage>
</organism>